<evidence type="ECO:0000313" key="1">
    <source>
        <dbReference type="EMBL" id="MDZ5758241.1"/>
    </source>
</evidence>
<dbReference type="RefSeq" id="WP_010053346.1">
    <property type="nucleotide sequence ID" value="NZ_BJOJ01000018.1"/>
</dbReference>
<reference evidence="1" key="1">
    <citation type="submission" date="2023-08" db="EMBL/GenBank/DDBJ databases">
        <title>Genomic characterization of piscicolin 126 produced by Carnobacterium maltaromaticum CM22 strain isolated from salmon (Salmo salar).</title>
        <authorList>
            <person name="Gonzalez-Gragera E."/>
            <person name="Garcia-Lopez J.D."/>
            <person name="Teso-Perez C."/>
            <person name="Gimenez-Hernandez I."/>
            <person name="Peralta-Sanchez J.M."/>
            <person name="Valdivia E."/>
            <person name="Montalban-Lopez M."/>
            <person name="Martin-Platero A.M."/>
            <person name="Banos A."/>
            <person name="Martinez-Bueno M."/>
        </authorList>
    </citation>
    <scope>NUCLEOTIDE SEQUENCE</scope>
    <source>
        <strain evidence="1">CM22</strain>
    </source>
</reference>
<organism evidence="1 2">
    <name type="scientific">Carnobacterium maltaromaticum</name>
    <name type="common">Carnobacterium piscicola</name>
    <dbReference type="NCBI Taxonomy" id="2751"/>
    <lineage>
        <taxon>Bacteria</taxon>
        <taxon>Bacillati</taxon>
        <taxon>Bacillota</taxon>
        <taxon>Bacilli</taxon>
        <taxon>Lactobacillales</taxon>
        <taxon>Carnobacteriaceae</taxon>
        <taxon>Carnobacterium</taxon>
    </lineage>
</organism>
<comment type="caution">
    <text evidence="1">The sequence shown here is derived from an EMBL/GenBank/DDBJ whole genome shotgun (WGS) entry which is preliminary data.</text>
</comment>
<proteinExistence type="predicted"/>
<sequence length="115" mass="13001">MGFKITDEIQSVVEIELRKGASKSRIATLLGVNYDEALVIIDEVKESFRPDVGDEIRFTFRDEKMAGVIQKLLTNSAVVEIFWEQSSSIMKDVCEDKTIVNFKDIIEVTNLNVVS</sequence>
<dbReference type="Proteomes" id="UP001290462">
    <property type="component" value="Unassembled WGS sequence"/>
</dbReference>
<accession>A0AAW9K4Q1</accession>
<name>A0AAW9K4Q1_CARML</name>
<protein>
    <submittedName>
        <fullName evidence="1">DUF2187 domain-containing protein</fullName>
    </submittedName>
</protein>
<dbReference type="GeneID" id="83605716"/>
<gene>
    <name evidence="1" type="ORF">RAK27_06160</name>
</gene>
<dbReference type="EMBL" id="JAVBVO010000003">
    <property type="protein sequence ID" value="MDZ5758241.1"/>
    <property type="molecule type" value="Genomic_DNA"/>
</dbReference>
<dbReference type="AlphaFoldDB" id="A0AAW9K4Q1"/>
<evidence type="ECO:0000313" key="2">
    <source>
        <dbReference type="Proteomes" id="UP001290462"/>
    </source>
</evidence>